<reference evidence="2 3" key="1">
    <citation type="submission" date="2024-03" db="EMBL/GenBank/DDBJ databases">
        <title>Two novel species of the genus Flavobacterium exhibiting potentially degradation of complex polysaccharides.</title>
        <authorList>
            <person name="Lian X."/>
        </authorList>
    </citation>
    <scope>NUCLEOTIDE SEQUENCE [LARGE SCALE GENOMIC DNA]</scope>
    <source>
        <strain evidence="3">j3</strain>
    </source>
</reference>
<dbReference type="Proteomes" id="UP001460072">
    <property type="component" value="Unassembled WGS sequence"/>
</dbReference>
<evidence type="ECO:0000313" key="3">
    <source>
        <dbReference type="Proteomes" id="UP001460072"/>
    </source>
</evidence>
<feature type="signal peptide" evidence="1">
    <location>
        <begin position="1"/>
        <end position="20"/>
    </location>
</feature>
<sequence length="101" mass="10990">MKKVIFGFIATAMFSTVSFANTPALENEINLKKENQIVTVENENKEESESSKAKTNETLCVMTCSFDLGDGLVITASAGNFLMSCEKALSRCIDKLIKSIG</sequence>
<evidence type="ECO:0000313" key="2">
    <source>
        <dbReference type="EMBL" id="MEM0541268.1"/>
    </source>
</evidence>
<keyword evidence="1" id="KW-0732">Signal</keyword>
<keyword evidence="3" id="KW-1185">Reference proteome</keyword>
<comment type="caution">
    <text evidence="2">The sequence shown here is derived from an EMBL/GenBank/DDBJ whole genome shotgun (WGS) entry which is preliminary data.</text>
</comment>
<gene>
    <name evidence="2" type="ORF">WFZ85_01445</name>
</gene>
<dbReference type="EMBL" id="JBCGDO010000001">
    <property type="protein sequence ID" value="MEM0541268.1"/>
    <property type="molecule type" value="Genomic_DNA"/>
</dbReference>
<organism evidence="2 3">
    <name type="scientific">Flavobacterium aureirubrum</name>
    <dbReference type="NCBI Taxonomy" id="3133147"/>
    <lineage>
        <taxon>Bacteria</taxon>
        <taxon>Pseudomonadati</taxon>
        <taxon>Bacteroidota</taxon>
        <taxon>Flavobacteriia</taxon>
        <taxon>Flavobacteriales</taxon>
        <taxon>Flavobacteriaceae</taxon>
        <taxon>Flavobacterium</taxon>
    </lineage>
</organism>
<accession>A0ABU9N3X7</accession>
<proteinExistence type="predicted"/>
<name>A0ABU9N3X7_9FLAO</name>
<dbReference type="RefSeq" id="WP_342694501.1">
    <property type="nucleotide sequence ID" value="NZ_JBCGDO010000001.1"/>
</dbReference>
<evidence type="ECO:0000256" key="1">
    <source>
        <dbReference type="SAM" id="SignalP"/>
    </source>
</evidence>
<feature type="chain" id="PRO_5045531305" evidence="1">
    <location>
        <begin position="21"/>
        <end position="101"/>
    </location>
</feature>
<protein>
    <submittedName>
        <fullName evidence="2">Uncharacterized protein</fullName>
    </submittedName>
</protein>